<keyword evidence="2" id="KW-1185">Reference proteome</keyword>
<accession>A0AAV5WP92</accession>
<proteinExistence type="predicted"/>
<gene>
    <name evidence="1" type="ORF">PFISCL1PPCAC_22929</name>
</gene>
<evidence type="ECO:0000313" key="2">
    <source>
        <dbReference type="Proteomes" id="UP001432322"/>
    </source>
</evidence>
<name>A0AAV5WP92_9BILA</name>
<reference evidence="1" key="1">
    <citation type="submission" date="2023-10" db="EMBL/GenBank/DDBJ databases">
        <title>Genome assembly of Pristionchus species.</title>
        <authorList>
            <person name="Yoshida K."/>
            <person name="Sommer R.J."/>
        </authorList>
    </citation>
    <scope>NUCLEOTIDE SEQUENCE</scope>
    <source>
        <strain evidence="1">RS5133</strain>
    </source>
</reference>
<sequence length="235" mass="26303">MSESIPLDGVSKVDLLFDNEGLLKFTIHHSGEPCVFHAQYTDTASMGALIDTLKKKFGNLRAALVIRTDCTIVDGALIDLLTRRVMPRFPSYDLHFRGCYQKSVMEFVFYRRTVSLQLTDCSADPSVVVQLPRMRSLSVVQSQAFGDQHVLAIAKNGHDFTSLPVDLCDYSTIPALVEIVRSNEHTQEFKLDLTAECFNRFLASVNLREQGTQLLDVTDAQSPILCGEIDLNWTV</sequence>
<dbReference type="Proteomes" id="UP001432322">
    <property type="component" value="Unassembled WGS sequence"/>
</dbReference>
<evidence type="ECO:0000313" key="1">
    <source>
        <dbReference type="EMBL" id="GMT31632.1"/>
    </source>
</evidence>
<organism evidence="1 2">
    <name type="scientific">Pristionchus fissidentatus</name>
    <dbReference type="NCBI Taxonomy" id="1538716"/>
    <lineage>
        <taxon>Eukaryota</taxon>
        <taxon>Metazoa</taxon>
        <taxon>Ecdysozoa</taxon>
        <taxon>Nematoda</taxon>
        <taxon>Chromadorea</taxon>
        <taxon>Rhabditida</taxon>
        <taxon>Rhabditina</taxon>
        <taxon>Diplogasteromorpha</taxon>
        <taxon>Diplogasteroidea</taxon>
        <taxon>Neodiplogasteridae</taxon>
        <taxon>Pristionchus</taxon>
    </lineage>
</organism>
<dbReference type="EMBL" id="BTSY01000006">
    <property type="protein sequence ID" value="GMT31632.1"/>
    <property type="molecule type" value="Genomic_DNA"/>
</dbReference>
<feature type="non-terminal residue" evidence="1">
    <location>
        <position position="235"/>
    </location>
</feature>
<protein>
    <submittedName>
        <fullName evidence="1">Uncharacterized protein</fullName>
    </submittedName>
</protein>
<comment type="caution">
    <text evidence="1">The sequence shown here is derived from an EMBL/GenBank/DDBJ whole genome shotgun (WGS) entry which is preliminary data.</text>
</comment>
<dbReference type="AlphaFoldDB" id="A0AAV5WP92"/>